<keyword evidence="4" id="KW-0378">Hydrolase</keyword>
<dbReference type="InterPro" id="IPR051406">
    <property type="entry name" value="PLD_domain"/>
</dbReference>
<dbReference type="SUPFAM" id="SSF56024">
    <property type="entry name" value="Phospholipase D/nuclease"/>
    <property type="match status" value="1"/>
</dbReference>
<name>A0ABY4D1T6_9BACT</name>
<accession>A0ABY4D1T6</accession>
<keyword evidence="6" id="KW-0443">Lipid metabolism</keyword>
<dbReference type="Gene3D" id="3.30.870.10">
    <property type="entry name" value="Endonuclease Chain A"/>
    <property type="match status" value="1"/>
</dbReference>
<comment type="similarity">
    <text evidence="2">Belongs to the phospholipase D family.</text>
</comment>
<dbReference type="Proteomes" id="UP000831113">
    <property type="component" value="Chromosome"/>
</dbReference>
<dbReference type="PANTHER" id="PTHR43856">
    <property type="entry name" value="CARDIOLIPIN HYDROLASE"/>
    <property type="match status" value="1"/>
</dbReference>
<dbReference type="EC" id="3.1.4.4" evidence="3"/>
<dbReference type="Pfam" id="PF13091">
    <property type="entry name" value="PLDc_2"/>
    <property type="match status" value="1"/>
</dbReference>
<evidence type="ECO:0000256" key="2">
    <source>
        <dbReference type="ARBA" id="ARBA00008664"/>
    </source>
</evidence>
<protein>
    <recommendedName>
        <fullName evidence="3">phospholipase D</fullName>
        <ecNumber evidence="3">3.1.4.4</ecNumber>
    </recommendedName>
</protein>
<evidence type="ECO:0000256" key="6">
    <source>
        <dbReference type="ARBA" id="ARBA00023098"/>
    </source>
</evidence>
<keyword evidence="5" id="KW-0442">Lipid degradation</keyword>
<comment type="catalytic activity">
    <reaction evidence="1">
        <text>a 1,2-diacyl-sn-glycero-3-phosphocholine + H2O = a 1,2-diacyl-sn-glycero-3-phosphate + choline + H(+)</text>
        <dbReference type="Rhea" id="RHEA:14445"/>
        <dbReference type="ChEBI" id="CHEBI:15354"/>
        <dbReference type="ChEBI" id="CHEBI:15377"/>
        <dbReference type="ChEBI" id="CHEBI:15378"/>
        <dbReference type="ChEBI" id="CHEBI:57643"/>
        <dbReference type="ChEBI" id="CHEBI:58608"/>
        <dbReference type="EC" id="3.1.4.4"/>
    </reaction>
</comment>
<evidence type="ECO:0000313" key="8">
    <source>
        <dbReference type="EMBL" id="UOG75086.1"/>
    </source>
</evidence>
<evidence type="ECO:0000256" key="1">
    <source>
        <dbReference type="ARBA" id="ARBA00000798"/>
    </source>
</evidence>
<sequence length="245" mass="27839">MPENPNGTRRLTAATAELLQHFKRAFADSTLSVEEARQLRQRLAEHGQHGTDLHELRHELFGLARSRFNNFQDKAVVEWLETASALLLPPSAPPARPTRSEVYFSPGTECVAAIQRFIGQAARQLDICVFTVADDRLTEALLTAHHRGVQVRLLTDNDKLFDRGSDVRELATAGIPVRVDHTEYHMHHKFAVADKRTVLTGSYNWTRSAAEHNLENLLITDDHHTVQPYAQEFERLWAQMNVFES</sequence>
<organism evidence="8 9">
    <name type="scientific">Hymenobacter tibetensis</name>
    <dbReference type="NCBI Taxonomy" id="497967"/>
    <lineage>
        <taxon>Bacteria</taxon>
        <taxon>Pseudomonadati</taxon>
        <taxon>Bacteroidota</taxon>
        <taxon>Cytophagia</taxon>
        <taxon>Cytophagales</taxon>
        <taxon>Hymenobacteraceae</taxon>
        <taxon>Hymenobacter</taxon>
    </lineage>
</organism>
<gene>
    <name evidence="8" type="ORF">MTX78_00470</name>
</gene>
<evidence type="ECO:0000259" key="7">
    <source>
        <dbReference type="PROSITE" id="PS50035"/>
    </source>
</evidence>
<evidence type="ECO:0000256" key="3">
    <source>
        <dbReference type="ARBA" id="ARBA00012027"/>
    </source>
</evidence>
<dbReference type="InterPro" id="IPR001736">
    <property type="entry name" value="PLipase_D/transphosphatidylase"/>
</dbReference>
<dbReference type="RefSeq" id="WP_243798909.1">
    <property type="nucleotide sequence ID" value="NZ_CP094669.1"/>
</dbReference>
<keyword evidence="9" id="KW-1185">Reference proteome</keyword>
<dbReference type="InterPro" id="IPR025202">
    <property type="entry name" value="PLD-like_dom"/>
</dbReference>
<dbReference type="CDD" id="cd09171">
    <property type="entry name" value="PLDc_vPLD6_like"/>
    <property type="match status" value="1"/>
</dbReference>
<dbReference type="PANTHER" id="PTHR43856:SF1">
    <property type="entry name" value="MITOCHONDRIAL CARDIOLIPIN HYDROLASE"/>
    <property type="match status" value="1"/>
</dbReference>
<evidence type="ECO:0000313" key="9">
    <source>
        <dbReference type="Proteomes" id="UP000831113"/>
    </source>
</evidence>
<dbReference type="PROSITE" id="PS50035">
    <property type="entry name" value="PLD"/>
    <property type="match status" value="1"/>
</dbReference>
<reference evidence="8 9" key="1">
    <citation type="submission" date="2022-03" db="EMBL/GenBank/DDBJ databases">
        <title>Hymenobactersp. isolated from the air.</title>
        <authorList>
            <person name="Won M."/>
            <person name="Kwon S.-W."/>
        </authorList>
    </citation>
    <scope>NUCLEOTIDE SEQUENCE [LARGE SCALE GENOMIC DNA]</scope>
    <source>
        <strain evidence="8 9">KACC 21982</strain>
    </source>
</reference>
<proteinExistence type="inferred from homology"/>
<evidence type="ECO:0000256" key="5">
    <source>
        <dbReference type="ARBA" id="ARBA00022963"/>
    </source>
</evidence>
<dbReference type="EMBL" id="CP094669">
    <property type="protein sequence ID" value="UOG75086.1"/>
    <property type="molecule type" value="Genomic_DNA"/>
</dbReference>
<feature type="domain" description="PLD phosphodiesterase" evidence="7">
    <location>
        <begin position="182"/>
        <end position="209"/>
    </location>
</feature>
<evidence type="ECO:0000256" key="4">
    <source>
        <dbReference type="ARBA" id="ARBA00022801"/>
    </source>
</evidence>